<dbReference type="PROSITE" id="PS50088">
    <property type="entry name" value="ANK_REPEAT"/>
    <property type="match status" value="2"/>
</dbReference>
<dbReference type="PANTHER" id="PTHR24126">
    <property type="entry name" value="ANKYRIN REPEAT, PH AND SEC7 DOMAIN CONTAINING PROTEIN SECG-RELATED"/>
    <property type="match status" value="1"/>
</dbReference>
<accession>A0A367LNV1</accession>
<dbReference type="OrthoDB" id="194358at2759"/>
<dbReference type="Gene3D" id="1.25.40.20">
    <property type="entry name" value="Ankyrin repeat-containing domain"/>
    <property type="match status" value="2"/>
</dbReference>
<protein>
    <recommendedName>
        <fullName evidence="7">Clr5 domain-containing protein</fullName>
    </recommendedName>
</protein>
<keyword evidence="2 3" id="KW-0040">ANK repeat</keyword>
<comment type="caution">
    <text evidence="5">The sequence shown here is derived from an EMBL/GenBank/DDBJ whole genome shotgun (WGS) entry which is preliminary data.</text>
</comment>
<dbReference type="InterPro" id="IPR002110">
    <property type="entry name" value="Ankyrin_rpt"/>
</dbReference>
<proteinExistence type="predicted"/>
<feature type="region of interest" description="Disordered" evidence="4">
    <location>
        <begin position="74"/>
        <end position="143"/>
    </location>
</feature>
<dbReference type="PROSITE" id="PS50297">
    <property type="entry name" value="ANK_REP_REGION"/>
    <property type="match status" value="1"/>
</dbReference>
<dbReference type="SMART" id="SM00248">
    <property type="entry name" value="ANK"/>
    <property type="match status" value="4"/>
</dbReference>
<dbReference type="SUPFAM" id="SSF48403">
    <property type="entry name" value="Ankyrin repeat"/>
    <property type="match status" value="1"/>
</dbReference>
<keyword evidence="6" id="KW-1185">Reference proteome</keyword>
<dbReference type="Proteomes" id="UP000253664">
    <property type="component" value="Unassembled WGS sequence"/>
</dbReference>
<evidence type="ECO:0000256" key="1">
    <source>
        <dbReference type="ARBA" id="ARBA00022737"/>
    </source>
</evidence>
<dbReference type="STRING" id="1330021.A0A367LNV1"/>
<keyword evidence="1" id="KW-0677">Repeat</keyword>
<evidence type="ECO:0000313" key="6">
    <source>
        <dbReference type="Proteomes" id="UP000253664"/>
    </source>
</evidence>
<feature type="region of interest" description="Disordered" evidence="4">
    <location>
        <begin position="1"/>
        <end position="20"/>
    </location>
</feature>
<evidence type="ECO:0000256" key="2">
    <source>
        <dbReference type="ARBA" id="ARBA00023043"/>
    </source>
</evidence>
<feature type="compositionally biased region" description="Basic and acidic residues" evidence="4">
    <location>
        <begin position="74"/>
        <end position="87"/>
    </location>
</feature>
<reference evidence="5 6" key="1">
    <citation type="journal article" date="2015" name="BMC Genomics">
        <title>Insights from the genome of Ophiocordyceps polyrhachis-furcata to pathogenicity and host specificity in insect fungi.</title>
        <authorList>
            <person name="Wichadakul D."/>
            <person name="Kobmoo N."/>
            <person name="Ingsriswang S."/>
            <person name="Tangphatsornruang S."/>
            <person name="Chantasingh D."/>
            <person name="Luangsa-ard J.J."/>
            <person name="Eurwilaichitr L."/>
        </authorList>
    </citation>
    <scope>NUCLEOTIDE SEQUENCE [LARGE SCALE GENOMIC DNA]</scope>
    <source>
        <strain evidence="5 6">BCC 54312</strain>
    </source>
</reference>
<sequence>MAQSPTGSPGGSPGRPSLWTPSAERKMIRLYVYTTLSLDTINRLVHIRQPEAGPGVDSANRKLRSLLDKEPRWLHPRDESDMSRRLNELSNSPTRLTAADCSSSDSSGSFLGPHDSASPMSIRSEHRSHPLHSWTRSSASPSNPNDGAVFVPFLRQTTCLSTSTDATTGSYRQILHDHSEPYVLAVKRLVKRFTAPFVALHSSTPEMMTPSSWHLFCDAYPLPRYLLYRDVFILGGDLDLVSPWVASNGITFVGQRICVFGPTHSDFVDRDSVGNTALHFIAAHGSLELLLRTLRSGLADAVARERNTAGQYFLHAINNESMQDVHRLQQLLLLASGRGVDVNARDVYGRTIFHMVRLSGHGPDTVVRLASPFHGPGSSRRDAFGLVPTVASAASADLEPTAEEPDINAHRRRLETISLALQNPSVEDDRGRNGLHCLAAGALSAASVAQRCDIDMCPNIPTHLDSASETFRLRHEFARGLLEAGVDPNHYDLAGNTPLMTFAAELPEDDDYRTGPAMMELLIRQGADVKARNRAGETALHIAVRKGRKLAVRVLVHNGASVHVHDAQGRSLLDVADAMTRHACGSGKDYAHFEACRAWLSGDAGKAVQRPSLLDEWSQAR</sequence>
<evidence type="ECO:0008006" key="7">
    <source>
        <dbReference type="Google" id="ProtNLM"/>
    </source>
</evidence>
<evidence type="ECO:0000256" key="4">
    <source>
        <dbReference type="SAM" id="MobiDB-lite"/>
    </source>
</evidence>
<feature type="repeat" description="ANK" evidence="3">
    <location>
        <begin position="494"/>
        <end position="534"/>
    </location>
</feature>
<dbReference type="Pfam" id="PF12796">
    <property type="entry name" value="Ank_2"/>
    <property type="match status" value="1"/>
</dbReference>
<dbReference type="InterPro" id="IPR036770">
    <property type="entry name" value="Ankyrin_rpt-contain_sf"/>
</dbReference>
<feature type="compositionally biased region" description="Polar residues" evidence="4">
    <location>
        <begin position="134"/>
        <end position="143"/>
    </location>
</feature>
<dbReference type="AlphaFoldDB" id="A0A367LNV1"/>
<dbReference type="EMBL" id="LKCN02000001">
    <property type="protein sequence ID" value="RCI16113.1"/>
    <property type="molecule type" value="Genomic_DNA"/>
</dbReference>
<dbReference type="PRINTS" id="PR01415">
    <property type="entry name" value="ANKYRIN"/>
</dbReference>
<evidence type="ECO:0000256" key="3">
    <source>
        <dbReference type="PROSITE-ProRule" id="PRU00023"/>
    </source>
</evidence>
<evidence type="ECO:0000313" key="5">
    <source>
        <dbReference type="EMBL" id="RCI16113.1"/>
    </source>
</evidence>
<gene>
    <name evidence="5" type="ORF">L249_3212</name>
</gene>
<feature type="repeat" description="ANK" evidence="3">
    <location>
        <begin position="535"/>
        <end position="567"/>
    </location>
</feature>
<name>A0A367LNV1_9HYPO</name>
<organism evidence="5 6">
    <name type="scientific">Ophiocordyceps polyrhachis-furcata BCC 54312</name>
    <dbReference type="NCBI Taxonomy" id="1330021"/>
    <lineage>
        <taxon>Eukaryota</taxon>
        <taxon>Fungi</taxon>
        <taxon>Dikarya</taxon>
        <taxon>Ascomycota</taxon>
        <taxon>Pezizomycotina</taxon>
        <taxon>Sordariomycetes</taxon>
        <taxon>Hypocreomycetidae</taxon>
        <taxon>Hypocreales</taxon>
        <taxon>Ophiocordycipitaceae</taxon>
        <taxon>Ophiocordyceps</taxon>
    </lineage>
</organism>